<feature type="transmembrane region" description="Helical" evidence="7">
    <location>
        <begin position="111"/>
        <end position="132"/>
    </location>
</feature>
<evidence type="ECO:0000256" key="2">
    <source>
        <dbReference type="ARBA" id="ARBA00007430"/>
    </source>
</evidence>
<feature type="transmembrane region" description="Helical" evidence="7">
    <location>
        <begin position="79"/>
        <end position="99"/>
    </location>
</feature>
<evidence type="ECO:0000313" key="9">
    <source>
        <dbReference type="Proteomes" id="UP000516072"/>
    </source>
</evidence>
<dbReference type="PANTHER" id="PTHR30250:SF10">
    <property type="entry name" value="LIPOPOLYSACCHARIDE BIOSYNTHESIS PROTEIN WZXC"/>
    <property type="match status" value="1"/>
</dbReference>
<dbReference type="AlphaFoldDB" id="A0A7G1QAS7"/>
<dbReference type="RefSeq" id="WP_197744023.1">
    <property type="nucleotide sequence ID" value="NZ_LR778175.1"/>
</dbReference>
<comment type="subcellular location">
    <subcellularLocation>
        <location evidence="1">Cell membrane</location>
        <topology evidence="1">Multi-pass membrane protein</topology>
    </subcellularLocation>
</comment>
<name>A0A7G1QAS7_9GAMM</name>
<keyword evidence="3" id="KW-1003">Cell membrane</keyword>
<reference evidence="8 9" key="1">
    <citation type="submission" date="2020-03" db="EMBL/GenBank/DDBJ databases">
        <authorList>
            <person name="Picone N."/>
        </authorList>
    </citation>
    <scope>NUCLEOTIDE SEQUENCE [LARGE SCALE GENOMIC DNA]</scope>
    <source>
        <strain evidence="8">NSCAC1</strain>
    </source>
</reference>
<feature type="transmembrane region" description="Helical" evidence="7">
    <location>
        <begin position="291"/>
        <end position="311"/>
    </location>
</feature>
<dbReference type="InterPro" id="IPR050833">
    <property type="entry name" value="Poly_Biosynth_Transport"/>
</dbReference>
<evidence type="ECO:0000256" key="1">
    <source>
        <dbReference type="ARBA" id="ARBA00004651"/>
    </source>
</evidence>
<protein>
    <submittedName>
        <fullName evidence="8">Putative Polysaccharide biosynthesis protein</fullName>
    </submittedName>
</protein>
<feature type="transmembrane region" description="Helical" evidence="7">
    <location>
        <begin position="376"/>
        <end position="402"/>
    </location>
</feature>
<dbReference type="KEGG" id="ntg:NSCAC_1333"/>
<sequence length="485" mass="54169">MPSVRKNLLLSSIQRYASTILALISTMILSRILTPEEIGIFSIATILVGVINSVREFGIGEYVTYEPNLTKEKLRTAQGIALLVMWSLGLIILILAQPAAEFYKEPGVGRVMIVLSISSFLLPFGNVVMAYWHREMDFNRTVSINLSALTVRFIFVIILALLGFSYMSMAWAQVASMVTTVILAAYFRPKWFPIRPSMKEAKSIASFSSKAMGINITKEISDGSTDLVLGRLLDVAAVGIFSRALGVVSLFQLMIVESVRLVVQPYFSAYNRQGGDIVYPYLKTMTYVTGLAWPFYINLFFFADPVIQLLYGSQWSSSVPVAKILCISGIFQILVAFNPNICIALGNPSLPLKINTISGILKFFILILIASHGLQMAAIGVVIATIIEITLWVNFLKTLIVIDTMQYIQSLNKSMYVTLMSIIPIVLVWFIYRDFTNIPGSNLIIIACSILGMWLLALRITQHPLYHELAQVPPILWEKIFFDKK</sequence>
<keyword evidence="9" id="KW-1185">Reference proteome</keyword>
<dbReference type="EMBL" id="LR778175">
    <property type="protein sequence ID" value="CAB1276761.1"/>
    <property type="molecule type" value="Genomic_DNA"/>
</dbReference>
<feature type="transmembrane region" description="Helical" evidence="7">
    <location>
        <begin position="12"/>
        <end position="32"/>
    </location>
</feature>
<evidence type="ECO:0000313" key="8">
    <source>
        <dbReference type="EMBL" id="CAB1276761.1"/>
    </source>
</evidence>
<evidence type="ECO:0000256" key="6">
    <source>
        <dbReference type="ARBA" id="ARBA00023136"/>
    </source>
</evidence>
<keyword evidence="6 7" id="KW-0472">Membrane</keyword>
<evidence type="ECO:0000256" key="4">
    <source>
        <dbReference type="ARBA" id="ARBA00022692"/>
    </source>
</evidence>
<evidence type="ECO:0000256" key="5">
    <source>
        <dbReference type="ARBA" id="ARBA00022989"/>
    </source>
</evidence>
<dbReference type="Proteomes" id="UP000516072">
    <property type="component" value="Chromosome"/>
</dbReference>
<dbReference type="GO" id="GO:0005886">
    <property type="term" value="C:plasma membrane"/>
    <property type="evidence" value="ECO:0007669"/>
    <property type="project" value="UniProtKB-SubCell"/>
</dbReference>
<gene>
    <name evidence="8" type="ORF">NSCAC_1333</name>
</gene>
<evidence type="ECO:0000256" key="7">
    <source>
        <dbReference type="SAM" id="Phobius"/>
    </source>
</evidence>
<feature type="transmembrane region" description="Helical" evidence="7">
    <location>
        <begin position="38"/>
        <end position="58"/>
    </location>
</feature>
<feature type="transmembrane region" description="Helical" evidence="7">
    <location>
        <begin position="317"/>
        <end position="338"/>
    </location>
</feature>
<evidence type="ECO:0000256" key="3">
    <source>
        <dbReference type="ARBA" id="ARBA00022475"/>
    </source>
</evidence>
<feature type="transmembrane region" description="Helical" evidence="7">
    <location>
        <begin position="414"/>
        <end position="432"/>
    </location>
</feature>
<keyword evidence="5 7" id="KW-1133">Transmembrane helix</keyword>
<dbReference type="CDD" id="cd13127">
    <property type="entry name" value="MATE_tuaB_like"/>
    <property type="match status" value="1"/>
</dbReference>
<accession>A0A7G1QAS7</accession>
<dbReference type="Pfam" id="PF13440">
    <property type="entry name" value="Polysacc_synt_3"/>
    <property type="match status" value="1"/>
</dbReference>
<feature type="transmembrane region" description="Helical" evidence="7">
    <location>
        <begin position="438"/>
        <end position="458"/>
    </location>
</feature>
<organism evidence="8 9">
    <name type="scientific">Candidatus Nitrosacidococcus tergens</name>
    <dbReference type="NCBI Taxonomy" id="553981"/>
    <lineage>
        <taxon>Bacteria</taxon>
        <taxon>Pseudomonadati</taxon>
        <taxon>Pseudomonadota</taxon>
        <taxon>Gammaproteobacteria</taxon>
        <taxon>Chromatiales</taxon>
        <taxon>Chromatiaceae</taxon>
        <taxon>Candidatus Nitrosacidococcus</taxon>
    </lineage>
</organism>
<comment type="similarity">
    <text evidence="2">Belongs to the polysaccharide synthase family.</text>
</comment>
<feature type="transmembrane region" description="Helical" evidence="7">
    <location>
        <begin position="350"/>
        <end position="370"/>
    </location>
</feature>
<feature type="transmembrane region" description="Helical" evidence="7">
    <location>
        <begin position="170"/>
        <end position="187"/>
    </location>
</feature>
<dbReference type="PANTHER" id="PTHR30250">
    <property type="entry name" value="PST FAMILY PREDICTED COLANIC ACID TRANSPORTER"/>
    <property type="match status" value="1"/>
</dbReference>
<keyword evidence="4 7" id="KW-0812">Transmembrane</keyword>
<proteinExistence type="inferred from homology"/>
<feature type="transmembrane region" description="Helical" evidence="7">
    <location>
        <begin position="144"/>
        <end position="164"/>
    </location>
</feature>